<sequence>MSTGTDLPAATQGKPATAARGAFERLHAFDGLFLRAEHLEVMQDYARDLAMATGRAGGSGVVQGYGLTVDESTTGTAVVAEPGLAIAPDGRPLLATEPLTVTLEGRDPGDSTYYRVLLQPGTWHHGDEPVQGLLCDEPCSDGTTRNVLTAEGPWLSLEAVSDDRFGAHRSGRRSWLAR</sequence>
<evidence type="ECO:0000313" key="1">
    <source>
        <dbReference type="EMBL" id="MDD9206912.1"/>
    </source>
</evidence>
<reference evidence="1" key="1">
    <citation type="submission" date="2023-02" db="EMBL/GenBank/DDBJ databases">
        <title>Georgenia sp.10Sc9-8, isolated from a soil sample collected from the Taklamakan desert.</title>
        <authorList>
            <person name="Liu S."/>
        </authorList>
    </citation>
    <scope>NUCLEOTIDE SEQUENCE</scope>
    <source>
        <strain evidence="1">10Sc9-8</strain>
    </source>
</reference>
<keyword evidence="2" id="KW-1185">Reference proteome</keyword>
<evidence type="ECO:0000313" key="2">
    <source>
        <dbReference type="Proteomes" id="UP001165561"/>
    </source>
</evidence>
<name>A0ABT5TXX3_9MICO</name>
<dbReference type="Proteomes" id="UP001165561">
    <property type="component" value="Unassembled WGS sequence"/>
</dbReference>
<accession>A0ABT5TXX3</accession>
<organism evidence="1 2">
    <name type="scientific">Georgenia halotolerans</name>
    <dbReference type="NCBI Taxonomy" id="3028317"/>
    <lineage>
        <taxon>Bacteria</taxon>
        <taxon>Bacillati</taxon>
        <taxon>Actinomycetota</taxon>
        <taxon>Actinomycetes</taxon>
        <taxon>Micrococcales</taxon>
        <taxon>Bogoriellaceae</taxon>
        <taxon>Georgenia</taxon>
    </lineage>
</organism>
<feature type="non-terminal residue" evidence="1">
    <location>
        <position position="178"/>
    </location>
</feature>
<gene>
    <name evidence="1" type="ORF">PU560_10595</name>
</gene>
<comment type="caution">
    <text evidence="1">The sequence shown here is derived from an EMBL/GenBank/DDBJ whole genome shotgun (WGS) entry which is preliminary data.</text>
</comment>
<dbReference type="EMBL" id="JARACI010001003">
    <property type="protein sequence ID" value="MDD9206912.1"/>
    <property type="molecule type" value="Genomic_DNA"/>
</dbReference>
<proteinExistence type="predicted"/>
<protein>
    <submittedName>
        <fullName evidence="1">Uncharacterized protein</fullName>
    </submittedName>
</protein>